<evidence type="ECO:0000256" key="1">
    <source>
        <dbReference type="SAM" id="MobiDB-lite"/>
    </source>
</evidence>
<dbReference type="InterPro" id="IPR002182">
    <property type="entry name" value="NB-ARC"/>
</dbReference>
<dbReference type="InterPro" id="IPR019734">
    <property type="entry name" value="TPR_rpt"/>
</dbReference>
<accession>A0A853BQ31</accession>
<dbReference type="SMART" id="SM00028">
    <property type="entry name" value="TPR"/>
    <property type="match status" value="4"/>
</dbReference>
<dbReference type="PRINTS" id="PR00364">
    <property type="entry name" value="DISEASERSIST"/>
</dbReference>
<dbReference type="AlphaFoldDB" id="A0A853BQ31"/>
<dbReference type="Gene3D" id="3.40.50.300">
    <property type="entry name" value="P-loop containing nucleotide triphosphate hydrolases"/>
    <property type="match status" value="1"/>
</dbReference>
<reference evidence="3 4" key="1">
    <citation type="submission" date="2020-07" db="EMBL/GenBank/DDBJ databases">
        <title>Sequencing the genomes of 1000 actinobacteria strains.</title>
        <authorList>
            <person name="Klenk H.-P."/>
        </authorList>
    </citation>
    <scope>NUCLEOTIDE SEQUENCE [LARGE SCALE GENOMIC DNA]</scope>
    <source>
        <strain evidence="3 4">DSM 45927</strain>
    </source>
</reference>
<dbReference type="SMART" id="SM00382">
    <property type="entry name" value="AAA"/>
    <property type="match status" value="1"/>
</dbReference>
<name>A0A853BQ31_9ACTN</name>
<dbReference type="Proteomes" id="UP000575985">
    <property type="component" value="Unassembled WGS sequence"/>
</dbReference>
<dbReference type="Pfam" id="PF00931">
    <property type="entry name" value="NB-ARC"/>
    <property type="match status" value="1"/>
</dbReference>
<feature type="region of interest" description="Disordered" evidence="1">
    <location>
        <begin position="721"/>
        <end position="746"/>
    </location>
</feature>
<organism evidence="3 4">
    <name type="scientific">Streptomonospora nanhaiensis</name>
    <dbReference type="NCBI Taxonomy" id="1323731"/>
    <lineage>
        <taxon>Bacteria</taxon>
        <taxon>Bacillati</taxon>
        <taxon>Actinomycetota</taxon>
        <taxon>Actinomycetes</taxon>
        <taxon>Streptosporangiales</taxon>
        <taxon>Nocardiopsidaceae</taxon>
        <taxon>Streptomonospora</taxon>
    </lineage>
</organism>
<dbReference type="Gene3D" id="1.25.40.10">
    <property type="entry name" value="Tetratricopeptide repeat domain"/>
    <property type="match status" value="1"/>
</dbReference>
<dbReference type="EMBL" id="JACCFO010000001">
    <property type="protein sequence ID" value="NYI97789.1"/>
    <property type="molecule type" value="Genomic_DNA"/>
</dbReference>
<dbReference type="PANTHER" id="PTHR47691:SF3">
    <property type="entry name" value="HTH-TYPE TRANSCRIPTIONAL REGULATOR RV0890C-RELATED"/>
    <property type="match status" value="1"/>
</dbReference>
<keyword evidence="4" id="KW-1185">Reference proteome</keyword>
<dbReference type="Pfam" id="PF13424">
    <property type="entry name" value="TPR_12"/>
    <property type="match status" value="1"/>
</dbReference>
<dbReference type="InterPro" id="IPR003593">
    <property type="entry name" value="AAA+_ATPase"/>
</dbReference>
<feature type="region of interest" description="Disordered" evidence="1">
    <location>
        <begin position="1"/>
        <end position="26"/>
    </location>
</feature>
<proteinExistence type="predicted"/>
<evidence type="ECO:0000313" key="4">
    <source>
        <dbReference type="Proteomes" id="UP000575985"/>
    </source>
</evidence>
<dbReference type="InterPro" id="IPR036388">
    <property type="entry name" value="WH-like_DNA-bd_sf"/>
</dbReference>
<dbReference type="InterPro" id="IPR027417">
    <property type="entry name" value="P-loop_NTPase"/>
</dbReference>
<dbReference type="PANTHER" id="PTHR47691">
    <property type="entry name" value="REGULATOR-RELATED"/>
    <property type="match status" value="1"/>
</dbReference>
<dbReference type="GO" id="GO:0043531">
    <property type="term" value="F:ADP binding"/>
    <property type="evidence" value="ECO:0007669"/>
    <property type="project" value="InterPro"/>
</dbReference>
<comment type="caution">
    <text evidence="3">The sequence shown here is derived from an EMBL/GenBank/DDBJ whole genome shotgun (WGS) entry which is preliminary data.</text>
</comment>
<feature type="domain" description="AAA+ ATPase" evidence="2">
    <location>
        <begin position="90"/>
        <end position="228"/>
    </location>
</feature>
<dbReference type="SUPFAM" id="SSF48452">
    <property type="entry name" value="TPR-like"/>
    <property type="match status" value="1"/>
</dbReference>
<sequence length="746" mass="80114">MTDGGSGSGDETAPEPATGNHHRGSARHVVQAGAVHGDVYLTSGAAESAIIPRQLPLAPARFVNRRADLALLDALLPGAGGAGGAASPSSLNVVVITGPPGVGKTALALHWAHRVRSLHEDGDLYVNMRGHGIGPRVDTSSALLSLLRAMGVPLDRIPDDLDGRAALYRSRLDRKRVLVAIDDAVSADQVRALLPASAPATVLITSRNRLSGLAVYEGARRMALHALSAEESLELLRAGVGADRVDAEPAAARELVDHCARLPLALRVLSERVMDRPGYSLGEVAAELRAEDERLDALGTADDELSGVRAVFSTSYSALPPDCARLFRSLGAHPDAEFSGEACAAAVGLDPKAAVRVLDVLVARNLLQRTTRHRYRLHDLLRVYAVERFRTEEPPRNRGEILKRLAGWYLANVRRALAVCSPNFPSVDVPEPRPAGGLLDFTGTEDALAWFDVERPNIVGIVRAVHDAGLLDLAWRIPVAAYGFFELSRRWEEWRLVNTIGHRAARSMGHRYGEGRNLIGLADAEWLLGDKEEALTHYEAALGAGREAEDPWTEGFALRQIGLLRWELDRSPSGPELLRQAAAVFRAAGERRGEGMALLGLADCAREAGRLDEAAEHCREAMSVFTRLPDSWTVAWARYAMANVLRVSGRHRAAVAEYRAALDVFVGDRDLDTEALARTGLGESYAALGETESARMHLGAALDLLRSVSDPRADSVAAAIARLDGESPKPDPSGAPGRGGGDRDVR</sequence>
<evidence type="ECO:0000259" key="2">
    <source>
        <dbReference type="SMART" id="SM00382"/>
    </source>
</evidence>
<dbReference type="RefSeq" id="WP_218901989.1">
    <property type="nucleotide sequence ID" value="NZ_JACCFO010000001.1"/>
</dbReference>
<dbReference type="Gene3D" id="1.10.10.10">
    <property type="entry name" value="Winged helix-like DNA-binding domain superfamily/Winged helix DNA-binding domain"/>
    <property type="match status" value="1"/>
</dbReference>
<dbReference type="InterPro" id="IPR011990">
    <property type="entry name" value="TPR-like_helical_dom_sf"/>
</dbReference>
<dbReference type="SUPFAM" id="SSF52540">
    <property type="entry name" value="P-loop containing nucleoside triphosphate hydrolases"/>
    <property type="match status" value="1"/>
</dbReference>
<gene>
    <name evidence="3" type="ORF">HNR12_004066</name>
</gene>
<protein>
    <submittedName>
        <fullName evidence="3">Tetratricopeptide (TPR) repeat protein</fullName>
    </submittedName>
</protein>
<evidence type="ECO:0000313" key="3">
    <source>
        <dbReference type="EMBL" id="NYI97789.1"/>
    </source>
</evidence>